<feature type="compositionally biased region" description="Basic and acidic residues" evidence="1">
    <location>
        <begin position="100"/>
        <end position="110"/>
    </location>
</feature>
<keyword evidence="3" id="KW-1185">Reference proteome</keyword>
<organism evidence="2 3">
    <name type="scientific">Aromia moschata</name>
    <dbReference type="NCBI Taxonomy" id="1265417"/>
    <lineage>
        <taxon>Eukaryota</taxon>
        <taxon>Metazoa</taxon>
        <taxon>Ecdysozoa</taxon>
        <taxon>Arthropoda</taxon>
        <taxon>Hexapoda</taxon>
        <taxon>Insecta</taxon>
        <taxon>Pterygota</taxon>
        <taxon>Neoptera</taxon>
        <taxon>Endopterygota</taxon>
        <taxon>Coleoptera</taxon>
        <taxon>Polyphaga</taxon>
        <taxon>Cucujiformia</taxon>
        <taxon>Chrysomeloidea</taxon>
        <taxon>Cerambycidae</taxon>
        <taxon>Cerambycinae</taxon>
        <taxon>Callichromatini</taxon>
        <taxon>Aromia</taxon>
    </lineage>
</organism>
<gene>
    <name evidence="2" type="ORF">NQ318_022328</name>
</gene>
<dbReference type="Proteomes" id="UP001162162">
    <property type="component" value="Unassembled WGS sequence"/>
</dbReference>
<dbReference type="AlphaFoldDB" id="A0AAV8Z6N9"/>
<evidence type="ECO:0000256" key="1">
    <source>
        <dbReference type="SAM" id="MobiDB-lite"/>
    </source>
</evidence>
<evidence type="ECO:0000313" key="3">
    <source>
        <dbReference type="Proteomes" id="UP001162162"/>
    </source>
</evidence>
<name>A0AAV8Z6N9_9CUCU</name>
<evidence type="ECO:0000313" key="2">
    <source>
        <dbReference type="EMBL" id="KAJ8959072.1"/>
    </source>
</evidence>
<dbReference type="EMBL" id="JAPWTK010000014">
    <property type="protein sequence ID" value="KAJ8959072.1"/>
    <property type="molecule type" value="Genomic_DNA"/>
</dbReference>
<protein>
    <submittedName>
        <fullName evidence="2">Uncharacterized protein</fullName>
    </submittedName>
</protein>
<accession>A0AAV8Z6N9</accession>
<comment type="caution">
    <text evidence="2">The sequence shown here is derived from an EMBL/GenBank/DDBJ whole genome shotgun (WGS) entry which is preliminary data.</text>
</comment>
<feature type="region of interest" description="Disordered" evidence="1">
    <location>
        <begin position="64"/>
        <end position="117"/>
    </location>
</feature>
<reference evidence="2" key="1">
    <citation type="journal article" date="2023" name="Insect Mol. Biol.">
        <title>Genome sequencing provides insights into the evolution of gene families encoding plant cell wall-degrading enzymes in longhorned beetles.</title>
        <authorList>
            <person name="Shin N.R."/>
            <person name="Okamura Y."/>
            <person name="Kirsch R."/>
            <person name="Pauchet Y."/>
        </authorList>
    </citation>
    <scope>NUCLEOTIDE SEQUENCE</scope>
    <source>
        <strain evidence="2">AMC_N1</strain>
    </source>
</reference>
<proteinExistence type="predicted"/>
<sequence length="117" mass="13272">MHFWIDKRNQGCGFNVRRQVPPSLSGYGRNQRNLCGTYYPKPMVTPVHRFQSLEGVTHSGYRYARAPGYHARHPPPPSVHYNGSRQRPDGTDGQIAGNDSARKHAHHEEQQLPDVVS</sequence>